<dbReference type="PANTHER" id="PTHR31549:SF265">
    <property type="match status" value="1"/>
</dbReference>
<keyword evidence="1" id="KW-0472">Membrane</keyword>
<dbReference type="Pfam" id="PF03140">
    <property type="entry name" value="DUF247"/>
    <property type="match status" value="1"/>
</dbReference>
<comment type="caution">
    <text evidence="2">The sequence shown here is derived from an EMBL/GenBank/DDBJ whole genome shotgun (WGS) entry which is preliminary data.</text>
</comment>
<evidence type="ECO:0000313" key="2">
    <source>
        <dbReference type="EMBL" id="PWZ45936.1"/>
    </source>
</evidence>
<reference evidence="2 3" key="1">
    <citation type="journal article" date="2018" name="Nat. Genet.">
        <title>Extensive intraspecific gene order and gene structural variations between Mo17 and other maize genomes.</title>
        <authorList>
            <person name="Sun S."/>
            <person name="Zhou Y."/>
            <person name="Chen J."/>
            <person name="Shi J."/>
            <person name="Zhao H."/>
            <person name="Zhao H."/>
            <person name="Song W."/>
            <person name="Zhang M."/>
            <person name="Cui Y."/>
            <person name="Dong X."/>
            <person name="Liu H."/>
            <person name="Ma X."/>
            <person name="Jiao Y."/>
            <person name="Wang B."/>
            <person name="Wei X."/>
            <person name="Stein J.C."/>
            <person name="Glaubitz J.C."/>
            <person name="Lu F."/>
            <person name="Yu G."/>
            <person name="Liang C."/>
            <person name="Fengler K."/>
            <person name="Li B."/>
            <person name="Rafalski A."/>
            <person name="Schnable P.S."/>
            <person name="Ware D.H."/>
            <person name="Buckler E.S."/>
            <person name="Lai J."/>
        </authorList>
    </citation>
    <scope>NUCLEOTIDE SEQUENCE [LARGE SCALE GENOMIC DNA]</scope>
    <source>
        <strain evidence="3">cv. Missouri 17</strain>
        <tissue evidence="2">Seedling</tissue>
    </source>
</reference>
<feature type="transmembrane region" description="Helical" evidence="1">
    <location>
        <begin position="480"/>
        <end position="501"/>
    </location>
</feature>
<keyword evidence="1" id="KW-0812">Transmembrane</keyword>
<dbReference type="ExpressionAtlas" id="A0A3L6GC35">
    <property type="expression patterns" value="baseline and differential"/>
</dbReference>
<sequence length="505" mass="57337">MEAVAEFQLANWTPVDYASIDIPGGACGLQAYDYDVQLQHHLAEYYSAASQHNSNIVAKAAKISSNDDSDDASTSRSEVRKVIDRFKADMEMMKEKMHRYPACLGAVDKSYTVPRIVAIGPYHCGMEHLKKAEEVKQVAAWQCTGTGKLLKEMYEELIPVADAAYDLYDKDAIQGVAEDDFRHMMFFDACFLVQFMLSRAGSSKIDKSLQVYLRHNRYDIFHDIMLLENQLPWMVVETVMRFMPQRPSIPKSFVHRMRRCMMPYDHREPPEPKPFIWYEDYNPPHLLGLLRYYIVGRRCECDIDDDDEEEKPGPKNMSFSASAMDLAEIGITLKANKTMQLIDMHLNRPKAGAVFTELCLAPLSLDRDRASYLVNMAALELCAVESFGGAKEEDSAVCSYVLLLANLVYREEEVQELRERGIIQRGGGLTNEEALCFFTNFQNLRMGPRYYRIMQDIAIYRENSLIKTKIHGFLHNHKKAIAAVVTGIGAVGGIIGTLLSIKKSI</sequence>
<dbReference type="InterPro" id="IPR004158">
    <property type="entry name" value="DUF247_pln"/>
</dbReference>
<accession>A0A3L6GC35</accession>
<evidence type="ECO:0000313" key="3">
    <source>
        <dbReference type="Proteomes" id="UP000251960"/>
    </source>
</evidence>
<organism evidence="2 3">
    <name type="scientific">Zea mays</name>
    <name type="common">Maize</name>
    <dbReference type="NCBI Taxonomy" id="4577"/>
    <lineage>
        <taxon>Eukaryota</taxon>
        <taxon>Viridiplantae</taxon>
        <taxon>Streptophyta</taxon>
        <taxon>Embryophyta</taxon>
        <taxon>Tracheophyta</taxon>
        <taxon>Spermatophyta</taxon>
        <taxon>Magnoliopsida</taxon>
        <taxon>Liliopsida</taxon>
        <taxon>Poales</taxon>
        <taxon>Poaceae</taxon>
        <taxon>PACMAD clade</taxon>
        <taxon>Panicoideae</taxon>
        <taxon>Andropogonodae</taxon>
        <taxon>Andropogoneae</taxon>
        <taxon>Tripsacinae</taxon>
        <taxon>Zea</taxon>
    </lineage>
</organism>
<dbReference type="AlphaFoldDB" id="A0A3L6GC35"/>
<gene>
    <name evidence="2" type="primary">At3g47200_8</name>
    <name evidence="2" type="ORF">Zm00014a_010070</name>
</gene>
<dbReference type="Proteomes" id="UP000251960">
    <property type="component" value="Chromosome 10"/>
</dbReference>
<dbReference type="EMBL" id="NCVQ01000002">
    <property type="protein sequence ID" value="PWZ45936.1"/>
    <property type="molecule type" value="Genomic_DNA"/>
</dbReference>
<dbReference type="PANTHER" id="PTHR31549">
    <property type="entry name" value="PROTEIN, PUTATIVE (DUF247)-RELATED-RELATED"/>
    <property type="match status" value="1"/>
</dbReference>
<proteinExistence type="predicted"/>
<protein>
    <submittedName>
        <fullName evidence="2">UPF0481 protein</fullName>
    </submittedName>
</protein>
<evidence type="ECO:0000256" key="1">
    <source>
        <dbReference type="SAM" id="Phobius"/>
    </source>
</evidence>
<name>A0A3L6GC35_MAIZE</name>
<keyword evidence="1" id="KW-1133">Transmembrane helix</keyword>